<dbReference type="EMBL" id="MVBM01000001">
    <property type="protein sequence ID" value="OOK81808.1"/>
    <property type="molecule type" value="Genomic_DNA"/>
</dbReference>
<feature type="chain" id="PRO_5012460433" evidence="2">
    <location>
        <begin position="29"/>
        <end position="205"/>
    </location>
</feature>
<comment type="caution">
    <text evidence="3">The sequence shown here is derived from an EMBL/GenBank/DDBJ whole genome shotgun (WGS) entry which is preliminary data.</text>
</comment>
<dbReference type="Pfam" id="PF08310">
    <property type="entry name" value="LGFP"/>
    <property type="match status" value="2"/>
</dbReference>
<accession>A0A1V3XRU9</accession>
<evidence type="ECO:0000256" key="1">
    <source>
        <dbReference type="SAM" id="MobiDB-lite"/>
    </source>
</evidence>
<organism evidence="3 4">
    <name type="scientific">Mycobacterium kansasii</name>
    <dbReference type="NCBI Taxonomy" id="1768"/>
    <lineage>
        <taxon>Bacteria</taxon>
        <taxon>Bacillati</taxon>
        <taxon>Actinomycetota</taxon>
        <taxon>Actinomycetes</taxon>
        <taxon>Mycobacteriales</taxon>
        <taxon>Mycobacteriaceae</taxon>
        <taxon>Mycobacterium</taxon>
    </lineage>
</organism>
<name>A0A1V3XRU9_MYCKA</name>
<evidence type="ECO:0000313" key="4">
    <source>
        <dbReference type="Proteomes" id="UP000189229"/>
    </source>
</evidence>
<protein>
    <submittedName>
        <fullName evidence="3">LGFP repeat family protein</fullName>
    </submittedName>
</protein>
<feature type="region of interest" description="Disordered" evidence="1">
    <location>
        <begin position="167"/>
        <end position="205"/>
    </location>
</feature>
<reference evidence="3 4" key="1">
    <citation type="submission" date="2017-02" db="EMBL/GenBank/DDBJ databases">
        <title>Complete genome sequences of Mycobacterium kansasii strains isolated from rhesus macaques.</title>
        <authorList>
            <person name="Panda A."/>
            <person name="Nagaraj S."/>
            <person name="Zhao X."/>
            <person name="Tettelin H."/>
            <person name="Detolla L.J."/>
        </authorList>
    </citation>
    <scope>NUCLEOTIDE SEQUENCE [LARGE SCALE GENOMIC DNA]</scope>
    <source>
        <strain evidence="3 4">11-3813</strain>
    </source>
</reference>
<feature type="compositionally biased region" description="Polar residues" evidence="1">
    <location>
        <begin position="170"/>
        <end position="179"/>
    </location>
</feature>
<proteinExistence type="predicted"/>
<feature type="signal peptide" evidence="2">
    <location>
        <begin position="1"/>
        <end position="28"/>
    </location>
</feature>
<evidence type="ECO:0000313" key="3">
    <source>
        <dbReference type="EMBL" id="OOK81808.1"/>
    </source>
</evidence>
<dbReference type="AlphaFoldDB" id="A0A1V3XRU9"/>
<dbReference type="InterPro" id="IPR013207">
    <property type="entry name" value="LGFP"/>
</dbReference>
<dbReference type="Proteomes" id="UP000189229">
    <property type="component" value="Unassembled WGS sequence"/>
</dbReference>
<keyword evidence="2" id="KW-0732">Signal</keyword>
<sequence length="205" mass="21342">MSRLVGRAWLSLAATVLAVGLLAPTAAASPIGDAEAAMMAAWEKAGGETSTLGARKGDVYPVADGFGLDFDGGKMFYTTDTGAKYLYGPVLAKYEALGGPADSDLGFPTINEVPGLAGPDSRVSTFSASDNPVIFWTPDHGAFVVRGAMNAAWDKLGSSGACWVPRSPMKPTTATSCPRSSPAAKSPGTRRPKISPPTRRYWLIS</sequence>
<gene>
    <name evidence="3" type="ORF">BZL30_0296</name>
</gene>
<evidence type="ECO:0000256" key="2">
    <source>
        <dbReference type="SAM" id="SignalP"/>
    </source>
</evidence>